<name>A0A7M7KWS2_VARDE</name>
<dbReference type="Gene3D" id="3.40.50.300">
    <property type="entry name" value="P-loop containing nucleotide triphosphate hydrolases"/>
    <property type="match status" value="1"/>
</dbReference>
<dbReference type="EnsemblMetazoa" id="XM_022816014">
    <property type="protein sequence ID" value="XP_022671749"/>
    <property type="gene ID" value="LOC111254792"/>
</dbReference>
<feature type="domain" description="Guanylate-binding protein N-terminal" evidence="1">
    <location>
        <begin position="10"/>
        <end position="85"/>
    </location>
</feature>
<protein>
    <recommendedName>
        <fullName evidence="1">Guanylate-binding protein N-terminal domain-containing protein</fullName>
    </recommendedName>
</protein>
<organism evidence="2 3">
    <name type="scientific">Varroa destructor</name>
    <name type="common">Honeybee mite</name>
    <dbReference type="NCBI Taxonomy" id="109461"/>
    <lineage>
        <taxon>Eukaryota</taxon>
        <taxon>Metazoa</taxon>
        <taxon>Ecdysozoa</taxon>
        <taxon>Arthropoda</taxon>
        <taxon>Chelicerata</taxon>
        <taxon>Arachnida</taxon>
        <taxon>Acari</taxon>
        <taxon>Parasitiformes</taxon>
        <taxon>Mesostigmata</taxon>
        <taxon>Gamasina</taxon>
        <taxon>Dermanyssoidea</taxon>
        <taxon>Varroidae</taxon>
        <taxon>Varroa</taxon>
    </lineage>
</organism>
<dbReference type="RefSeq" id="XP_022671749.1">
    <property type="nucleotide sequence ID" value="XM_022816014.1"/>
</dbReference>
<proteinExistence type="predicted"/>
<evidence type="ECO:0000259" key="1">
    <source>
        <dbReference type="Pfam" id="PF02263"/>
    </source>
</evidence>
<dbReference type="GeneID" id="111254792"/>
<dbReference type="AlphaFoldDB" id="A0A7M7KWS2"/>
<keyword evidence="3" id="KW-1185">Reference proteome</keyword>
<dbReference type="InParanoid" id="A0A7M7KWS2"/>
<accession>A0A7M7KWS2</accession>
<dbReference type="Pfam" id="PF02263">
    <property type="entry name" value="GBP"/>
    <property type="match status" value="1"/>
</dbReference>
<evidence type="ECO:0000313" key="3">
    <source>
        <dbReference type="Proteomes" id="UP000594260"/>
    </source>
</evidence>
<dbReference type="InterPro" id="IPR015894">
    <property type="entry name" value="Guanylate-bd_N"/>
</dbReference>
<dbReference type="GO" id="GO:0003924">
    <property type="term" value="F:GTPase activity"/>
    <property type="evidence" value="ECO:0007669"/>
    <property type="project" value="InterPro"/>
</dbReference>
<sequence>MPSRKKSLMNYIISKLNKNDASQKSTGWRETIKGVFDSTRVFLMPKPGTHITSSPEFKGSVKEIKEFCFAEYLKKFVEVLLSPQQLKVKMIHRRKFTMESFCNFVKCLCDFYLRNDSPYSGPLSTVMMHASYSIITGEFLDAYITHMSNSIDHHMGIDINDVQEYHEDARRKAIELLKETGMPERYLQRT</sequence>
<dbReference type="GO" id="GO:0005525">
    <property type="term" value="F:GTP binding"/>
    <property type="evidence" value="ECO:0007669"/>
    <property type="project" value="InterPro"/>
</dbReference>
<evidence type="ECO:0000313" key="2">
    <source>
        <dbReference type="EnsemblMetazoa" id="XP_022671749"/>
    </source>
</evidence>
<reference evidence="2" key="1">
    <citation type="submission" date="2021-01" db="UniProtKB">
        <authorList>
            <consortium name="EnsemblMetazoa"/>
        </authorList>
    </citation>
    <scope>IDENTIFICATION</scope>
</reference>
<dbReference type="Proteomes" id="UP000594260">
    <property type="component" value="Unplaced"/>
</dbReference>
<dbReference type="InterPro" id="IPR027417">
    <property type="entry name" value="P-loop_NTPase"/>
</dbReference>
<dbReference type="KEGG" id="vde:111254792"/>